<reference evidence="2 3" key="1">
    <citation type="journal article" date="2020" name="Nat. Food">
        <title>A phased Vanilla planifolia genome enables genetic improvement of flavour and production.</title>
        <authorList>
            <person name="Hasing T."/>
            <person name="Tang H."/>
            <person name="Brym M."/>
            <person name="Khazi F."/>
            <person name="Huang T."/>
            <person name="Chambers A.H."/>
        </authorList>
    </citation>
    <scope>NUCLEOTIDE SEQUENCE [LARGE SCALE GENOMIC DNA]</scope>
    <source>
        <tissue evidence="2">Leaf</tissue>
    </source>
</reference>
<comment type="caution">
    <text evidence="2">The sequence shown here is derived from an EMBL/GenBank/DDBJ whole genome shotgun (WGS) entry which is preliminary data.</text>
</comment>
<evidence type="ECO:0000313" key="2">
    <source>
        <dbReference type="EMBL" id="KAG0463967.1"/>
    </source>
</evidence>
<accession>A0A835Q6X0</accession>
<keyword evidence="3" id="KW-1185">Reference proteome</keyword>
<gene>
    <name evidence="2" type="ORF">HPP92_020036</name>
</gene>
<dbReference type="Proteomes" id="UP000636800">
    <property type="component" value="Chromosome 10"/>
</dbReference>
<name>A0A835Q6X0_VANPL</name>
<dbReference type="EMBL" id="JADCNL010000010">
    <property type="protein sequence ID" value="KAG0463967.1"/>
    <property type="molecule type" value="Genomic_DNA"/>
</dbReference>
<feature type="region of interest" description="Disordered" evidence="1">
    <location>
        <begin position="168"/>
        <end position="205"/>
    </location>
</feature>
<protein>
    <submittedName>
        <fullName evidence="2">Uncharacterized protein</fullName>
    </submittedName>
</protein>
<evidence type="ECO:0000313" key="3">
    <source>
        <dbReference type="Proteomes" id="UP000636800"/>
    </source>
</evidence>
<feature type="compositionally biased region" description="Basic and acidic residues" evidence="1">
    <location>
        <begin position="99"/>
        <end position="110"/>
    </location>
</feature>
<feature type="region of interest" description="Disordered" evidence="1">
    <location>
        <begin position="90"/>
        <end position="137"/>
    </location>
</feature>
<evidence type="ECO:0000256" key="1">
    <source>
        <dbReference type="SAM" id="MobiDB-lite"/>
    </source>
</evidence>
<proteinExistence type="predicted"/>
<dbReference type="AlphaFoldDB" id="A0A835Q6X0"/>
<sequence>MPVACGLDEHGAISKTLAVPPILKPAARLQNRNQMSRLEMLLSHARRHVCLRQLHPACTSIPSRVLSLLSFPSTSLEPIQGSLRSFSTVPIKPVAYPPKPKDSHESKEDPPSSPVAGPRPRRQLEPRARTDSSLLDAEAVSTDIEPRAWTRRDVRFVKDVPKITPVSYPSRVAPLPEDRTAASEEAGGAYGEKEEDDQLRSEGKRIESDARVKSYFGLIQEEIIPFRL</sequence>
<dbReference type="OrthoDB" id="1906253at2759"/>
<organism evidence="2 3">
    <name type="scientific">Vanilla planifolia</name>
    <name type="common">Vanilla</name>
    <dbReference type="NCBI Taxonomy" id="51239"/>
    <lineage>
        <taxon>Eukaryota</taxon>
        <taxon>Viridiplantae</taxon>
        <taxon>Streptophyta</taxon>
        <taxon>Embryophyta</taxon>
        <taxon>Tracheophyta</taxon>
        <taxon>Spermatophyta</taxon>
        <taxon>Magnoliopsida</taxon>
        <taxon>Liliopsida</taxon>
        <taxon>Asparagales</taxon>
        <taxon>Orchidaceae</taxon>
        <taxon>Vanilloideae</taxon>
        <taxon>Vanilleae</taxon>
        <taxon>Vanilla</taxon>
    </lineage>
</organism>